<evidence type="ECO:0000313" key="4">
    <source>
        <dbReference type="Proteomes" id="UP001589532"/>
    </source>
</evidence>
<feature type="region of interest" description="Disordered" evidence="1">
    <location>
        <begin position="1"/>
        <end position="26"/>
    </location>
</feature>
<protein>
    <submittedName>
        <fullName evidence="3">Uncharacterized protein</fullName>
    </submittedName>
</protein>
<evidence type="ECO:0000313" key="3">
    <source>
        <dbReference type="EMBL" id="MFB9629618.1"/>
    </source>
</evidence>
<feature type="transmembrane region" description="Helical" evidence="2">
    <location>
        <begin position="58"/>
        <end position="78"/>
    </location>
</feature>
<reference evidence="3 4" key="1">
    <citation type="submission" date="2024-09" db="EMBL/GenBank/DDBJ databases">
        <authorList>
            <person name="Sun Q."/>
            <person name="Mori K."/>
        </authorList>
    </citation>
    <scope>NUCLEOTIDE SEQUENCE [LARGE SCALE GENOMIC DNA]</scope>
    <source>
        <strain evidence="3 4">JCM 3143</strain>
    </source>
</reference>
<keyword evidence="2" id="KW-1133">Transmembrane helix</keyword>
<accession>A0ABV5SEV6</accession>
<organism evidence="3 4">
    <name type="scientific">Nonomuraea helvata</name>
    <dbReference type="NCBI Taxonomy" id="37484"/>
    <lineage>
        <taxon>Bacteria</taxon>
        <taxon>Bacillati</taxon>
        <taxon>Actinomycetota</taxon>
        <taxon>Actinomycetes</taxon>
        <taxon>Streptosporangiales</taxon>
        <taxon>Streptosporangiaceae</taxon>
        <taxon>Nonomuraea</taxon>
    </lineage>
</organism>
<feature type="transmembrane region" description="Helical" evidence="2">
    <location>
        <begin position="115"/>
        <end position="136"/>
    </location>
</feature>
<evidence type="ECO:0000256" key="2">
    <source>
        <dbReference type="SAM" id="Phobius"/>
    </source>
</evidence>
<dbReference type="EMBL" id="JBHMBW010000062">
    <property type="protein sequence ID" value="MFB9629618.1"/>
    <property type="molecule type" value="Genomic_DNA"/>
</dbReference>
<keyword evidence="2" id="KW-0472">Membrane</keyword>
<name>A0ABV5SEV6_9ACTN</name>
<dbReference type="RefSeq" id="WP_344990102.1">
    <property type="nucleotide sequence ID" value="NZ_BAAAXV010000005.1"/>
</dbReference>
<comment type="caution">
    <text evidence="3">The sequence shown here is derived from an EMBL/GenBank/DDBJ whole genome shotgun (WGS) entry which is preliminary data.</text>
</comment>
<feature type="region of interest" description="Disordered" evidence="1">
    <location>
        <begin position="146"/>
        <end position="257"/>
    </location>
</feature>
<feature type="compositionally biased region" description="Low complexity" evidence="1">
    <location>
        <begin position="199"/>
        <end position="227"/>
    </location>
</feature>
<evidence type="ECO:0000256" key="1">
    <source>
        <dbReference type="SAM" id="MobiDB-lite"/>
    </source>
</evidence>
<dbReference type="Proteomes" id="UP001589532">
    <property type="component" value="Unassembled WGS sequence"/>
</dbReference>
<keyword evidence="2" id="KW-0812">Transmembrane</keyword>
<proteinExistence type="predicted"/>
<keyword evidence="4" id="KW-1185">Reference proteome</keyword>
<feature type="compositionally biased region" description="Basic and acidic residues" evidence="1">
    <location>
        <begin position="151"/>
        <end position="168"/>
    </location>
</feature>
<feature type="compositionally biased region" description="Low complexity" evidence="1">
    <location>
        <begin position="8"/>
        <end position="19"/>
    </location>
</feature>
<sequence>MTARRKTPTGSRSTSTTRSGRGKPRRVRLSVAQIAGGALAALTAAVMASSLGVAGTMIGAAVMSVATTVGTDIYAHYLRRTGNKVKQHTATGWRKRFETGAPPDPPRRRLRWLRLGAAGALVFTISFGGILIYRIFAGETVADQVNGKTRAKAEPGRRHGPKERRTEPAWRQPRSRPVTPAPPSGGRSPALSPTPSLISTRATASTAPSGTASAAPLHGPPATSVPPAATPPPTSAPSEQPPLESTAPSQAPVPTVR</sequence>
<gene>
    <name evidence="3" type="ORF">ACFFSA_41655</name>
</gene>